<evidence type="ECO:0000256" key="7">
    <source>
        <dbReference type="ARBA" id="ARBA00022989"/>
    </source>
</evidence>
<keyword evidence="5" id="KW-0133">Cell shape</keyword>
<dbReference type="InterPro" id="IPR050396">
    <property type="entry name" value="Glycosyltr_51/Transpeptidase"/>
</dbReference>
<evidence type="ECO:0000256" key="1">
    <source>
        <dbReference type="ARBA" id="ARBA00022475"/>
    </source>
</evidence>
<dbReference type="Pfam" id="PF00912">
    <property type="entry name" value="Transgly"/>
    <property type="match status" value="1"/>
</dbReference>
<keyword evidence="4 10" id="KW-0812">Transmembrane</keyword>
<dbReference type="InterPro" id="IPR023346">
    <property type="entry name" value="Lysozyme-like_dom_sf"/>
</dbReference>
<dbReference type="GO" id="GO:0008955">
    <property type="term" value="F:peptidoglycan glycosyltransferase activity"/>
    <property type="evidence" value="ECO:0007669"/>
    <property type="project" value="TreeGrafter"/>
</dbReference>
<dbReference type="Proteomes" id="UP000595942">
    <property type="component" value="Chromosome"/>
</dbReference>
<evidence type="ECO:0000256" key="3">
    <source>
        <dbReference type="ARBA" id="ARBA00022679"/>
    </source>
</evidence>
<evidence type="ECO:0000256" key="10">
    <source>
        <dbReference type="SAM" id="Phobius"/>
    </source>
</evidence>
<feature type="transmembrane region" description="Helical" evidence="10">
    <location>
        <begin position="27"/>
        <end position="51"/>
    </location>
</feature>
<dbReference type="GO" id="GO:0008360">
    <property type="term" value="P:regulation of cell shape"/>
    <property type="evidence" value="ECO:0007669"/>
    <property type="project" value="UniProtKB-KW"/>
</dbReference>
<reference evidence="13 14" key="1">
    <citation type="submission" date="2018-11" db="EMBL/GenBank/DDBJ databases">
        <title>Genomic profiling of Staphylococcus species from a Poultry farm system in KwaZulu-Natal, South Africa.</title>
        <authorList>
            <person name="Amoako D.G."/>
            <person name="Somboro A.M."/>
            <person name="Abia A.L.K."/>
            <person name="Bester L.A."/>
            <person name="Essack S.Y."/>
        </authorList>
    </citation>
    <scope>NUCLEOTIDE SEQUENCE [LARGE SCALE GENOMIC DNA]</scope>
    <source>
        <strain evidence="13 14">SA11</strain>
    </source>
</reference>
<protein>
    <submittedName>
        <fullName evidence="12 13">Transglycosylase</fullName>
    </submittedName>
</protein>
<dbReference type="GeneID" id="93726388"/>
<sequence length="301" mass="34387">MRTSQPSHSNSAKSLKLFELWYKRIKYFFVSIFVIILLIVSLSAGLLLGFFMSMRANSENITNAQLRAHVLRVPGDEQINYKQKDFLKQYDASLNPLLVGPKSVNAVIPKALVASEDSLYYKHDGILPKALLRAIFQDIFNTEASSGGSTITQQVIKNQVLNNEKTYNRKANEIVLAMKLERIMSKEEIMYIYLNIVPFGRDYNGDNITGISSASYSLFGKPPSDVNLPEAAYLIGLVQSPYTYTPYNEDGTLKKDEDLQISLKRQHYVLWRMKVEGEINDKEFHKAEKYNIKTHLMTKRP</sequence>
<feature type="domain" description="Glycosyl transferase family 51" evidence="11">
    <location>
        <begin position="90"/>
        <end position="273"/>
    </location>
</feature>
<dbReference type="SUPFAM" id="SSF53955">
    <property type="entry name" value="Lysozyme-like"/>
    <property type="match status" value="1"/>
</dbReference>
<keyword evidence="3" id="KW-0808">Transferase</keyword>
<evidence type="ECO:0000313" key="13">
    <source>
        <dbReference type="EMBL" id="RZI04640.1"/>
    </source>
</evidence>
<dbReference type="EMBL" id="CP068073">
    <property type="protein sequence ID" value="QQS83663.1"/>
    <property type="molecule type" value="Genomic_DNA"/>
</dbReference>
<dbReference type="Gene3D" id="1.10.3810.10">
    <property type="entry name" value="Biosynthetic peptidoglycan transglycosylase-like"/>
    <property type="match status" value="1"/>
</dbReference>
<reference evidence="12 15" key="2">
    <citation type="submission" date="2021-01" db="EMBL/GenBank/DDBJ databases">
        <title>FDA dAtabase for Regulatory Grade micrObial Sequences (FDA-ARGOS): Supporting development and validation of Infectious Disease Dx tests.</title>
        <authorList>
            <person name="Sproer C."/>
            <person name="Gronow S."/>
            <person name="Severitt S."/>
            <person name="Schroder I."/>
            <person name="Tallon L."/>
            <person name="Sadzewicz L."/>
            <person name="Zhao X."/>
            <person name="Boylan J."/>
            <person name="Ott S."/>
            <person name="Bowen H."/>
            <person name="Vavikolanu K."/>
            <person name="Mehta A."/>
            <person name="Aluvathingal J."/>
            <person name="Nadendla S."/>
            <person name="Lowell S."/>
            <person name="Myers T."/>
            <person name="Yan Y."/>
            <person name="Sichtig H."/>
        </authorList>
    </citation>
    <scope>NUCLEOTIDE SEQUENCE [LARGE SCALE GENOMIC DNA]</scope>
    <source>
        <strain evidence="12 15">FDAARGOS_1148</strain>
    </source>
</reference>
<dbReference type="KEGG" id="scv:A4G25_00835"/>
<dbReference type="AlphaFoldDB" id="A0A143P9Q7"/>
<dbReference type="EMBL" id="RQTE01000017">
    <property type="protein sequence ID" value="RZI04640.1"/>
    <property type="molecule type" value="Genomic_DNA"/>
</dbReference>
<evidence type="ECO:0000313" key="12">
    <source>
        <dbReference type="EMBL" id="QQS83663.1"/>
    </source>
</evidence>
<accession>A0A143P9Q7</accession>
<name>A0A143P9Q7_9STAP</name>
<organism evidence="13 14">
    <name type="scientific">Staphylococcus condimenti</name>
    <dbReference type="NCBI Taxonomy" id="70255"/>
    <lineage>
        <taxon>Bacteria</taxon>
        <taxon>Bacillati</taxon>
        <taxon>Bacillota</taxon>
        <taxon>Bacilli</taxon>
        <taxon>Bacillales</taxon>
        <taxon>Staphylococcaceae</taxon>
        <taxon>Staphylococcus</taxon>
    </lineage>
</organism>
<dbReference type="GO" id="GO:0009252">
    <property type="term" value="P:peptidoglycan biosynthetic process"/>
    <property type="evidence" value="ECO:0007669"/>
    <property type="project" value="UniProtKB-KW"/>
</dbReference>
<dbReference type="InterPro" id="IPR001264">
    <property type="entry name" value="Glyco_trans_51"/>
</dbReference>
<dbReference type="GO" id="GO:0071555">
    <property type="term" value="P:cell wall organization"/>
    <property type="evidence" value="ECO:0007669"/>
    <property type="project" value="UniProtKB-KW"/>
</dbReference>
<dbReference type="InterPro" id="IPR036950">
    <property type="entry name" value="PBP_transglycosylase"/>
</dbReference>
<evidence type="ECO:0000256" key="5">
    <source>
        <dbReference type="ARBA" id="ARBA00022960"/>
    </source>
</evidence>
<keyword evidence="7 10" id="KW-1133">Transmembrane helix</keyword>
<dbReference type="RefSeq" id="WP_047131906.1">
    <property type="nucleotide sequence ID" value="NZ_CP015114.1"/>
</dbReference>
<dbReference type="PANTHER" id="PTHR32282:SF32">
    <property type="entry name" value="PENICILLIN-BINDING PROTEIN 2A"/>
    <property type="match status" value="1"/>
</dbReference>
<dbReference type="PANTHER" id="PTHR32282">
    <property type="entry name" value="BINDING PROTEIN TRANSPEPTIDASE, PUTATIVE-RELATED"/>
    <property type="match status" value="1"/>
</dbReference>
<dbReference type="GO" id="GO:0030288">
    <property type="term" value="C:outer membrane-bounded periplasmic space"/>
    <property type="evidence" value="ECO:0007669"/>
    <property type="project" value="TreeGrafter"/>
</dbReference>
<dbReference type="OrthoDB" id="9766909at2"/>
<evidence type="ECO:0000256" key="4">
    <source>
        <dbReference type="ARBA" id="ARBA00022692"/>
    </source>
</evidence>
<keyword evidence="2" id="KW-0328">Glycosyltransferase</keyword>
<evidence type="ECO:0000256" key="9">
    <source>
        <dbReference type="ARBA" id="ARBA00023316"/>
    </source>
</evidence>
<proteinExistence type="predicted"/>
<evidence type="ECO:0000256" key="6">
    <source>
        <dbReference type="ARBA" id="ARBA00022984"/>
    </source>
</evidence>
<keyword evidence="9" id="KW-0961">Cell wall biogenesis/degradation</keyword>
<gene>
    <name evidence="13" type="ORF">EIG99_00900</name>
    <name evidence="12" type="ORF">I6J05_04900</name>
</gene>
<keyword evidence="6" id="KW-0573">Peptidoglycan synthesis</keyword>
<evidence type="ECO:0000259" key="11">
    <source>
        <dbReference type="Pfam" id="PF00912"/>
    </source>
</evidence>
<evidence type="ECO:0000313" key="15">
    <source>
        <dbReference type="Proteomes" id="UP000595942"/>
    </source>
</evidence>
<evidence type="ECO:0000313" key="14">
    <source>
        <dbReference type="Proteomes" id="UP000293854"/>
    </source>
</evidence>
<keyword evidence="1" id="KW-1003">Cell membrane</keyword>
<keyword evidence="15" id="KW-1185">Reference proteome</keyword>
<evidence type="ECO:0000256" key="8">
    <source>
        <dbReference type="ARBA" id="ARBA00023136"/>
    </source>
</evidence>
<dbReference type="Proteomes" id="UP000293854">
    <property type="component" value="Unassembled WGS sequence"/>
</dbReference>
<keyword evidence="8 10" id="KW-0472">Membrane</keyword>
<evidence type="ECO:0000256" key="2">
    <source>
        <dbReference type="ARBA" id="ARBA00022676"/>
    </source>
</evidence>